<dbReference type="RefSeq" id="WP_014552407.1">
    <property type="nucleotide sequence ID" value="NC_017455.1"/>
</dbReference>
<dbReference type="InterPro" id="IPR028082">
    <property type="entry name" value="Peripla_BP_I"/>
</dbReference>
<dbReference type="Pfam" id="PF00356">
    <property type="entry name" value="LacI"/>
    <property type="match status" value="1"/>
</dbReference>
<dbReference type="OrthoDB" id="9784962at2"/>
<accession>E3DMP8</accession>
<proteinExistence type="predicted"/>
<dbReference type="eggNOG" id="COG1609">
    <property type="taxonomic scope" value="Bacteria"/>
</dbReference>
<dbReference type="PANTHER" id="PTHR30146">
    <property type="entry name" value="LACI-RELATED TRANSCRIPTIONAL REPRESSOR"/>
    <property type="match status" value="1"/>
</dbReference>
<dbReference type="KEGG" id="hpk:Hprae_0215"/>
<protein>
    <submittedName>
        <fullName evidence="5">Transcriptional regulator, LacI family</fullName>
    </submittedName>
</protein>
<dbReference type="STRING" id="572479.Hprae_0215"/>
<evidence type="ECO:0000313" key="6">
    <source>
        <dbReference type="Proteomes" id="UP000006866"/>
    </source>
</evidence>
<evidence type="ECO:0000256" key="3">
    <source>
        <dbReference type="ARBA" id="ARBA00023163"/>
    </source>
</evidence>
<keyword evidence="2" id="KW-0238">DNA-binding</keyword>
<organism evidence="5 6">
    <name type="scientific">Halanaerobium praevalens (strain ATCC 33744 / DSM 2228 / GSL)</name>
    <dbReference type="NCBI Taxonomy" id="572479"/>
    <lineage>
        <taxon>Bacteria</taxon>
        <taxon>Bacillati</taxon>
        <taxon>Bacillota</taxon>
        <taxon>Clostridia</taxon>
        <taxon>Halanaerobiales</taxon>
        <taxon>Halanaerobiaceae</taxon>
        <taxon>Halanaerobium</taxon>
    </lineage>
</organism>
<dbReference type="AlphaFoldDB" id="E3DMP8"/>
<gene>
    <name evidence="5" type="ordered locus">Hprae_0215</name>
</gene>
<dbReference type="HOGENOM" id="CLU_037628_6_0_9"/>
<dbReference type="CDD" id="cd01392">
    <property type="entry name" value="HTH_LacI"/>
    <property type="match status" value="1"/>
</dbReference>
<dbReference type="PATRIC" id="fig|572479.3.peg.217"/>
<dbReference type="SUPFAM" id="SSF47413">
    <property type="entry name" value="lambda repressor-like DNA-binding domains"/>
    <property type="match status" value="1"/>
</dbReference>
<name>E3DMP8_HALPG</name>
<reference evidence="6" key="1">
    <citation type="submission" date="2010-10" db="EMBL/GenBank/DDBJ databases">
        <title>The complete genome of Halanaerobium praevalens DSM 2228.</title>
        <authorList>
            <consortium name="US DOE Joint Genome Institute (JGI-PGF)"/>
            <person name="Lucas S."/>
            <person name="Copeland A."/>
            <person name="Lapidus A."/>
            <person name="Glavina del Rio T."/>
            <person name="Dalin E."/>
            <person name="Tice H."/>
            <person name="Bruce D."/>
            <person name="Goodwin L."/>
            <person name="Pitluck S."/>
            <person name="Kyrpides N."/>
            <person name="Mavromatis K."/>
            <person name="Ivanova N."/>
            <person name="Ovchinnikova G."/>
            <person name="Chertkov O."/>
            <person name="Detter J.C."/>
            <person name="Han C."/>
            <person name="Larimer F."/>
            <person name="Land M."/>
            <person name="Hauser L."/>
            <person name="Markowitz V."/>
            <person name="Cheng J.-F."/>
            <person name="Hugenholtz P."/>
            <person name="Woyke T."/>
            <person name="Wu D."/>
            <person name="Tindall B."/>
            <person name="Pomrenke H.G."/>
            <person name="Brambilla E."/>
            <person name="Klenk H.-P."/>
            <person name="Eisen J.A."/>
        </authorList>
    </citation>
    <scope>NUCLEOTIDE SEQUENCE [LARGE SCALE GENOMIC DNA]</scope>
    <source>
        <strain evidence="6">ATCC 33744 / DSM 2228 / GSL</strain>
    </source>
</reference>
<evidence type="ECO:0000256" key="1">
    <source>
        <dbReference type="ARBA" id="ARBA00023015"/>
    </source>
</evidence>
<dbReference type="Proteomes" id="UP000006866">
    <property type="component" value="Chromosome"/>
</dbReference>
<dbReference type="SMART" id="SM00354">
    <property type="entry name" value="HTH_LACI"/>
    <property type="match status" value="1"/>
</dbReference>
<dbReference type="Gene3D" id="3.40.50.2300">
    <property type="match status" value="2"/>
</dbReference>
<dbReference type="PANTHER" id="PTHR30146:SF109">
    <property type="entry name" value="HTH-TYPE TRANSCRIPTIONAL REGULATOR GALS"/>
    <property type="match status" value="1"/>
</dbReference>
<keyword evidence="6" id="KW-1185">Reference proteome</keyword>
<dbReference type="CDD" id="cd06267">
    <property type="entry name" value="PBP1_LacI_sugar_binding-like"/>
    <property type="match status" value="1"/>
</dbReference>
<dbReference type="EMBL" id="CP002175">
    <property type="protein sequence ID" value="ADO76372.1"/>
    <property type="molecule type" value="Genomic_DNA"/>
</dbReference>
<evidence type="ECO:0000313" key="5">
    <source>
        <dbReference type="EMBL" id="ADO76372.1"/>
    </source>
</evidence>
<reference evidence="5 6" key="2">
    <citation type="journal article" date="2011" name="Stand. Genomic Sci.">
        <title>Complete genome sequence of the extremely halophilic Halanaerobium praevalens type strain (GSL).</title>
        <authorList>
            <person name="Ivanova N."/>
            <person name="Sikorski J."/>
            <person name="Chertkov O."/>
            <person name="Nolan M."/>
            <person name="Lucas S."/>
            <person name="Hammon N."/>
            <person name="Deshpande S."/>
            <person name="Cheng J.F."/>
            <person name="Tapia R."/>
            <person name="Han C."/>
            <person name="Goodwin L."/>
            <person name="Pitluck S."/>
            <person name="Huntemann M."/>
            <person name="Liolios K."/>
            <person name="Pagani I."/>
            <person name="Mavromatis K."/>
            <person name="Ovchinikova G."/>
            <person name="Pati A."/>
            <person name="Chen A."/>
            <person name="Palaniappan K."/>
            <person name="Land M."/>
            <person name="Hauser L."/>
            <person name="Brambilla E.M."/>
            <person name="Kannan K.P."/>
            <person name="Rohde M."/>
            <person name="Tindall B.J."/>
            <person name="Goker M."/>
            <person name="Detter J.C."/>
            <person name="Woyke T."/>
            <person name="Bristow J."/>
            <person name="Eisen J.A."/>
            <person name="Markowitz V."/>
            <person name="Hugenholtz P."/>
            <person name="Kyrpides N.C."/>
            <person name="Klenk H.P."/>
            <person name="Lapidus A."/>
        </authorList>
    </citation>
    <scope>NUCLEOTIDE SEQUENCE [LARGE SCALE GENOMIC DNA]</scope>
    <source>
        <strain evidence="6">ATCC 33744 / DSM 2228 / GSL</strain>
    </source>
</reference>
<dbReference type="GO" id="GO:0003700">
    <property type="term" value="F:DNA-binding transcription factor activity"/>
    <property type="evidence" value="ECO:0007669"/>
    <property type="project" value="TreeGrafter"/>
</dbReference>
<sequence length="331" mass="37117">MAKDKVNIYDVAAKAEVGIGTVSRVLNNSPKVKTETRTKVLEVIKELNYRPNKLAQNLASQKANAIGIIVPTFIDHFFVEVLKGIQAALEAEKIDLILYKIDKDQAMLDKILDIVHSKKVDGIVAVTMDIGEEDYQQLLAEEIPIVLADEKNDDFHSIYLNDLKGAEMAIQYLLAQGHQKIAFINGVQTSQHGIRRLKGVKNILAKNDLVLEPELLKFGDFKTESGYKLMLEILDLPQANWPTAVFAASDNQAIGILEALKEKNIKVPAEIAVVGYDNIELAEYLKITTVWQPMYKLGYLSIEVLLKAIRGELNNFYQTELELKLIKRETA</sequence>
<keyword evidence="1" id="KW-0805">Transcription regulation</keyword>
<dbReference type="PROSITE" id="PS50932">
    <property type="entry name" value="HTH_LACI_2"/>
    <property type="match status" value="1"/>
</dbReference>
<evidence type="ECO:0000259" key="4">
    <source>
        <dbReference type="PROSITE" id="PS50932"/>
    </source>
</evidence>
<dbReference type="PROSITE" id="PS00356">
    <property type="entry name" value="HTH_LACI_1"/>
    <property type="match status" value="1"/>
</dbReference>
<dbReference type="SUPFAM" id="SSF53822">
    <property type="entry name" value="Periplasmic binding protein-like I"/>
    <property type="match status" value="1"/>
</dbReference>
<dbReference type="InterPro" id="IPR010982">
    <property type="entry name" value="Lambda_DNA-bd_dom_sf"/>
</dbReference>
<feature type="domain" description="HTH lacI-type" evidence="4">
    <location>
        <begin position="6"/>
        <end position="60"/>
    </location>
</feature>
<dbReference type="Pfam" id="PF13377">
    <property type="entry name" value="Peripla_BP_3"/>
    <property type="match status" value="1"/>
</dbReference>
<dbReference type="InterPro" id="IPR046335">
    <property type="entry name" value="LacI/GalR-like_sensor"/>
</dbReference>
<dbReference type="Gene3D" id="1.10.260.40">
    <property type="entry name" value="lambda repressor-like DNA-binding domains"/>
    <property type="match status" value="1"/>
</dbReference>
<dbReference type="InterPro" id="IPR000843">
    <property type="entry name" value="HTH_LacI"/>
</dbReference>
<dbReference type="GO" id="GO:0000976">
    <property type="term" value="F:transcription cis-regulatory region binding"/>
    <property type="evidence" value="ECO:0007669"/>
    <property type="project" value="TreeGrafter"/>
</dbReference>
<evidence type="ECO:0000256" key="2">
    <source>
        <dbReference type="ARBA" id="ARBA00023125"/>
    </source>
</evidence>
<keyword evidence="3" id="KW-0804">Transcription</keyword>